<proteinExistence type="predicted"/>
<accession>A0AAI9UWE5</accession>
<feature type="region of interest" description="Disordered" evidence="1">
    <location>
        <begin position="1"/>
        <end position="28"/>
    </location>
</feature>
<evidence type="ECO:0000313" key="3">
    <source>
        <dbReference type="Proteomes" id="UP001239795"/>
    </source>
</evidence>
<gene>
    <name evidence="2" type="ORF">CMEL01_11973</name>
</gene>
<dbReference type="Proteomes" id="UP001239795">
    <property type="component" value="Unassembled WGS sequence"/>
</dbReference>
<keyword evidence="3" id="KW-1185">Reference proteome</keyword>
<comment type="caution">
    <text evidence="2">The sequence shown here is derived from an EMBL/GenBank/DDBJ whole genome shotgun (WGS) entry which is preliminary data.</text>
</comment>
<dbReference type="EMBL" id="MLGG01000004">
    <property type="protein sequence ID" value="KAK1465981.1"/>
    <property type="molecule type" value="Genomic_DNA"/>
</dbReference>
<reference evidence="2 3" key="1">
    <citation type="submission" date="2016-10" db="EMBL/GenBank/DDBJ databases">
        <title>The genome sequence of Colletotrichum fioriniae PJ7.</title>
        <authorList>
            <person name="Baroncelli R."/>
        </authorList>
    </citation>
    <scope>NUCLEOTIDE SEQUENCE [LARGE SCALE GENOMIC DNA]</scope>
    <source>
        <strain evidence="2">Col 31</strain>
    </source>
</reference>
<name>A0AAI9UWE5_9PEZI</name>
<organism evidence="2 3">
    <name type="scientific">Colletotrichum melonis</name>
    <dbReference type="NCBI Taxonomy" id="1209925"/>
    <lineage>
        <taxon>Eukaryota</taxon>
        <taxon>Fungi</taxon>
        <taxon>Dikarya</taxon>
        <taxon>Ascomycota</taxon>
        <taxon>Pezizomycotina</taxon>
        <taxon>Sordariomycetes</taxon>
        <taxon>Hypocreomycetidae</taxon>
        <taxon>Glomerellales</taxon>
        <taxon>Glomerellaceae</taxon>
        <taxon>Colletotrichum</taxon>
        <taxon>Colletotrichum acutatum species complex</taxon>
    </lineage>
</organism>
<feature type="compositionally biased region" description="Low complexity" evidence="1">
    <location>
        <begin position="1"/>
        <end position="24"/>
    </location>
</feature>
<dbReference type="AlphaFoldDB" id="A0AAI9UWE5"/>
<sequence length="118" mass="12602">MRTMEPSPHALLPLPSPSKLMTPPKSRPCLIDLPSRLPTNQSLTHTRVPTKVIVQRREMNRLIDVGDGTVGAHVLMPNDSFGDGLGLVCRRAVVLEGLEGVEAAADVKGLASCGKVLT</sequence>
<evidence type="ECO:0000313" key="2">
    <source>
        <dbReference type="EMBL" id="KAK1465981.1"/>
    </source>
</evidence>
<protein>
    <submittedName>
        <fullName evidence="2">Uncharacterized protein</fullName>
    </submittedName>
</protein>
<evidence type="ECO:0000256" key="1">
    <source>
        <dbReference type="SAM" id="MobiDB-lite"/>
    </source>
</evidence>